<dbReference type="GO" id="GO:0004190">
    <property type="term" value="F:aspartic-type endopeptidase activity"/>
    <property type="evidence" value="ECO:0007669"/>
    <property type="project" value="InterPro"/>
</dbReference>
<dbReference type="EMBL" id="CP034437">
    <property type="protein sequence ID" value="AZN39943.1"/>
    <property type="molecule type" value="Genomic_DNA"/>
</dbReference>
<dbReference type="OrthoDB" id="9789291at2"/>
<dbReference type="AlphaFoldDB" id="A0A3Q8X4J8"/>
<keyword evidence="2" id="KW-0472">Membrane</keyword>
<dbReference type="KEGG" id="palb:EJC50_09990"/>
<proteinExistence type="inferred from homology"/>
<reference evidence="5" key="1">
    <citation type="submission" date="2018-12" db="EMBL/GenBank/DDBJ databases">
        <title>Genome sequence of Peanibacillus sp.</title>
        <authorList>
            <person name="Subramani G."/>
            <person name="Srinivasan S."/>
            <person name="Kim M.K."/>
        </authorList>
    </citation>
    <scope>NUCLEOTIDE SEQUENCE [LARGE SCALE GENOMIC DNA]</scope>
    <source>
        <strain evidence="5">18JY67-1</strain>
    </source>
</reference>
<feature type="transmembrane region" description="Helical" evidence="2">
    <location>
        <begin position="121"/>
        <end position="143"/>
    </location>
</feature>
<protein>
    <recommendedName>
        <fullName evidence="3">Prepilin type IV endopeptidase peptidase domain-containing protein</fullName>
    </recommendedName>
</protein>
<evidence type="ECO:0000313" key="4">
    <source>
        <dbReference type="EMBL" id="AZN39943.1"/>
    </source>
</evidence>
<sequence length="181" mass="19646">MNIQRMKPVLPYVGLPVIVIALLLVRGTGSELVTLLELMVLSIFGYLATVNDIREKRIPNTLVLAMFGAWVVIAVPQLFYDTTAALTLLLNAIIGFVVAGMLFLMVYLLSRKGMGGGDVKFMAVAGLYLGFQLVLPAILYGAVLSALTAILLILTKRMGRKDAIPLAPFLYAGILLTIFFI</sequence>
<feature type="transmembrane region" description="Helical" evidence="2">
    <location>
        <begin position="86"/>
        <end position="109"/>
    </location>
</feature>
<comment type="similarity">
    <text evidence="1">Belongs to the peptidase A24 family.</text>
</comment>
<accession>A0A3Q8X4J8</accession>
<gene>
    <name evidence="4" type="ORF">EJC50_09990</name>
</gene>
<keyword evidence="5" id="KW-1185">Reference proteome</keyword>
<feature type="transmembrane region" description="Helical" evidence="2">
    <location>
        <begin position="32"/>
        <end position="50"/>
    </location>
</feature>
<evidence type="ECO:0000256" key="1">
    <source>
        <dbReference type="ARBA" id="ARBA00005801"/>
    </source>
</evidence>
<dbReference type="Gene3D" id="1.20.120.1220">
    <property type="match status" value="1"/>
</dbReference>
<feature type="domain" description="Prepilin type IV endopeptidase peptidase" evidence="3">
    <location>
        <begin position="39"/>
        <end position="150"/>
    </location>
</feature>
<dbReference type="InterPro" id="IPR050882">
    <property type="entry name" value="Prepilin_peptidase/N-MTase"/>
</dbReference>
<dbReference type="GO" id="GO:0006465">
    <property type="term" value="P:signal peptide processing"/>
    <property type="evidence" value="ECO:0007669"/>
    <property type="project" value="TreeGrafter"/>
</dbReference>
<feature type="transmembrane region" description="Helical" evidence="2">
    <location>
        <begin position="163"/>
        <end position="180"/>
    </location>
</feature>
<dbReference type="GO" id="GO:0005886">
    <property type="term" value="C:plasma membrane"/>
    <property type="evidence" value="ECO:0007669"/>
    <property type="project" value="TreeGrafter"/>
</dbReference>
<evidence type="ECO:0000256" key="2">
    <source>
        <dbReference type="SAM" id="Phobius"/>
    </source>
</evidence>
<dbReference type="InterPro" id="IPR000045">
    <property type="entry name" value="Prepilin_IV_endopep_pep"/>
</dbReference>
<dbReference type="PANTHER" id="PTHR30487:SF0">
    <property type="entry name" value="PREPILIN LEADER PEPTIDASE_N-METHYLTRANSFERASE-RELATED"/>
    <property type="match status" value="1"/>
</dbReference>
<evidence type="ECO:0000313" key="5">
    <source>
        <dbReference type="Proteomes" id="UP000272528"/>
    </source>
</evidence>
<evidence type="ECO:0000259" key="3">
    <source>
        <dbReference type="Pfam" id="PF01478"/>
    </source>
</evidence>
<name>A0A3Q8X4J8_9BACL</name>
<feature type="transmembrane region" description="Helical" evidence="2">
    <location>
        <begin position="9"/>
        <end position="26"/>
    </location>
</feature>
<dbReference type="RefSeq" id="WP_126015020.1">
    <property type="nucleotide sequence ID" value="NZ_CP034437.1"/>
</dbReference>
<keyword evidence="2" id="KW-1133">Transmembrane helix</keyword>
<dbReference type="Proteomes" id="UP000272528">
    <property type="component" value="Chromosome"/>
</dbReference>
<dbReference type="Pfam" id="PF01478">
    <property type="entry name" value="Peptidase_A24"/>
    <property type="match status" value="1"/>
</dbReference>
<feature type="transmembrane region" description="Helical" evidence="2">
    <location>
        <begin position="62"/>
        <end position="80"/>
    </location>
</feature>
<dbReference type="PANTHER" id="PTHR30487">
    <property type="entry name" value="TYPE 4 PREPILIN-LIKE PROTEINS LEADER PEPTIDE-PROCESSING ENZYME"/>
    <property type="match status" value="1"/>
</dbReference>
<organism evidence="4 5">
    <name type="scientific">Paenibacillus albus</name>
    <dbReference type="NCBI Taxonomy" id="2495582"/>
    <lineage>
        <taxon>Bacteria</taxon>
        <taxon>Bacillati</taxon>
        <taxon>Bacillota</taxon>
        <taxon>Bacilli</taxon>
        <taxon>Bacillales</taxon>
        <taxon>Paenibacillaceae</taxon>
        <taxon>Paenibacillus</taxon>
    </lineage>
</organism>
<keyword evidence="2" id="KW-0812">Transmembrane</keyword>